<keyword evidence="1" id="KW-1133">Transmembrane helix</keyword>
<feature type="transmembrane region" description="Helical" evidence="1">
    <location>
        <begin position="6"/>
        <end position="24"/>
    </location>
</feature>
<dbReference type="VEuPathDB" id="VectorBase:BGLB018950"/>
<evidence type="ECO:0000313" key="3">
    <source>
        <dbReference type="Proteomes" id="UP000076420"/>
    </source>
</evidence>
<reference evidence="2" key="1">
    <citation type="submission" date="2020-05" db="UniProtKB">
        <authorList>
            <consortium name="EnsemblMetazoa"/>
        </authorList>
    </citation>
    <scope>IDENTIFICATION</scope>
    <source>
        <strain evidence="2">BB02</strain>
    </source>
</reference>
<feature type="transmembrane region" description="Helical" evidence="1">
    <location>
        <begin position="268"/>
        <end position="288"/>
    </location>
</feature>
<organism evidence="2 3">
    <name type="scientific">Biomphalaria glabrata</name>
    <name type="common">Bloodfluke planorb</name>
    <name type="synonym">Freshwater snail</name>
    <dbReference type="NCBI Taxonomy" id="6526"/>
    <lineage>
        <taxon>Eukaryota</taxon>
        <taxon>Metazoa</taxon>
        <taxon>Spiralia</taxon>
        <taxon>Lophotrochozoa</taxon>
        <taxon>Mollusca</taxon>
        <taxon>Gastropoda</taxon>
        <taxon>Heterobranchia</taxon>
        <taxon>Euthyneura</taxon>
        <taxon>Panpulmonata</taxon>
        <taxon>Hygrophila</taxon>
        <taxon>Lymnaeoidea</taxon>
        <taxon>Planorbidae</taxon>
        <taxon>Biomphalaria</taxon>
    </lineage>
</organism>
<dbReference type="EnsemblMetazoa" id="BGLB018950-RA">
    <property type="protein sequence ID" value="BGLB018950-PA"/>
    <property type="gene ID" value="BGLB018950"/>
</dbReference>
<keyword evidence="1" id="KW-0472">Membrane</keyword>
<dbReference type="KEGG" id="bgt:106055268"/>
<proteinExistence type="predicted"/>
<evidence type="ECO:0000313" key="2">
    <source>
        <dbReference type="EnsemblMetazoa" id="BGLB018950-PA"/>
    </source>
</evidence>
<protein>
    <submittedName>
        <fullName evidence="2">Uncharacterized protein</fullName>
    </submittedName>
</protein>
<gene>
    <name evidence="2" type="primary">106055268</name>
</gene>
<name>A0A2C9KFN6_BIOGL</name>
<sequence>MSSVMSSASVIFFTWSIFNIIYYTTEYSKEGIFANNHIQLWLEEDNYSKCNIGFVDGIDQYPIRGTFNVTGINLKTIIFKKIDNNNISKIECLVSFNHGCQKVRELKCYCLPTSVEDVYEVFYNFALEYYESNVRIQAYLMLFNPNTLNSLTSNEVVLPPFLKRDFENSYHLEIHDQPIDLAQCNFTTSDRDIKIDSLVISTLHLPIQLTIEESNVTTAFNGTEISSIYRLRNNHGNVTFNYFQCDRNIKNIVCTYSQEPVVRSSFKYISGICAGISVAVLILIVIVVL</sequence>
<keyword evidence="1" id="KW-0812">Transmembrane</keyword>
<accession>A0A2C9KFN6</accession>
<dbReference type="Proteomes" id="UP000076420">
    <property type="component" value="Unassembled WGS sequence"/>
</dbReference>
<dbReference type="AlphaFoldDB" id="A0A2C9KFN6"/>
<dbReference type="VEuPathDB" id="VectorBase:BGLAX_047907"/>
<evidence type="ECO:0000256" key="1">
    <source>
        <dbReference type="SAM" id="Phobius"/>
    </source>
</evidence>